<comment type="caution">
    <text evidence="1">The sequence shown here is derived from an EMBL/GenBank/DDBJ whole genome shotgun (WGS) entry which is preliminary data.</text>
</comment>
<evidence type="ECO:0000313" key="2">
    <source>
        <dbReference type="Proteomes" id="UP000310314"/>
    </source>
</evidence>
<dbReference type="AlphaFoldDB" id="A0A5S3PXT4"/>
<keyword evidence="2" id="KW-1185">Reference proteome</keyword>
<reference evidence="1 2" key="1">
    <citation type="submission" date="2019-05" db="EMBL/GenBank/DDBJ databases">
        <authorList>
            <person name="Zhang J.-Y."/>
            <person name="Feg X."/>
            <person name="Du Z.-J."/>
        </authorList>
    </citation>
    <scope>NUCLEOTIDE SEQUENCE [LARGE SCALE GENOMIC DNA]</scope>
    <source>
        <strain evidence="1 2">RZ26</strain>
    </source>
</reference>
<dbReference type="RefSeq" id="WP_138656025.1">
    <property type="nucleotide sequence ID" value="NZ_VATY01000001.1"/>
</dbReference>
<name>A0A5S3PXT4_9FLAO</name>
<sequence length="311" mass="35903">MKYKTLFIFLFYVILLQAQKEKLTVKDYGFQITEMGIPKRAPSGYESILTVKLNKPLYPKKAYEVGFWIIGRQLRNQGYSYPINIFPSNFMGPVNGQVFDQVESIEILPALKVLPPPSYSGRGHFTFVIRPDTIYNYITIALKNSDWGRSPINFSKDVTVTGVFVRPFTEKQKEEDKIIENNERIIIPEETLPNKIAERVLIDSKKSYSISERIISIGLYDHRNIDKDRVTIYHNDKIVVQNLELKRKKKMFEIRLEPGANRITLHAKNLGEVAPNTAAILIKTKTQEYEAVLASDLGQSQYFTLIYKQNK</sequence>
<accession>A0A5S3PXT4</accession>
<dbReference type="EMBL" id="VATY01000001">
    <property type="protein sequence ID" value="TMM58087.1"/>
    <property type="molecule type" value="Genomic_DNA"/>
</dbReference>
<organism evidence="1 2">
    <name type="scientific">Maribacter algarum</name>
    <name type="common">ex Zhang et al. 2020</name>
    <dbReference type="NCBI Taxonomy" id="2578118"/>
    <lineage>
        <taxon>Bacteria</taxon>
        <taxon>Pseudomonadati</taxon>
        <taxon>Bacteroidota</taxon>
        <taxon>Flavobacteriia</taxon>
        <taxon>Flavobacteriales</taxon>
        <taxon>Flavobacteriaceae</taxon>
        <taxon>Maribacter</taxon>
    </lineage>
</organism>
<protein>
    <submittedName>
        <fullName evidence="1">Uncharacterized protein</fullName>
    </submittedName>
</protein>
<evidence type="ECO:0000313" key="1">
    <source>
        <dbReference type="EMBL" id="TMM58087.1"/>
    </source>
</evidence>
<dbReference type="Proteomes" id="UP000310314">
    <property type="component" value="Unassembled WGS sequence"/>
</dbReference>
<dbReference type="OrthoDB" id="639821at2"/>
<gene>
    <name evidence="1" type="ORF">FEE95_01280</name>
</gene>
<proteinExistence type="predicted"/>